<feature type="domain" description="Protein kinase" evidence="3">
    <location>
        <begin position="102"/>
        <end position="366"/>
    </location>
</feature>
<keyword evidence="4" id="KW-0808">Transferase</keyword>
<dbReference type="InterPro" id="IPR020635">
    <property type="entry name" value="Tyr_kinase_cat_dom"/>
</dbReference>
<dbReference type="InterPro" id="IPR008266">
    <property type="entry name" value="Tyr_kinase_AS"/>
</dbReference>
<feature type="compositionally biased region" description="Polar residues" evidence="1">
    <location>
        <begin position="68"/>
        <end position="81"/>
    </location>
</feature>
<name>A0A3R7LYU4_PENVA</name>
<dbReference type="Gene3D" id="1.10.510.10">
    <property type="entry name" value="Transferase(Phosphotransferase) domain 1"/>
    <property type="match status" value="1"/>
</dbReference>
<reference evidence="4 5" key="1">
    <citation type="submission" date="2018-04" db="EMBL/GenBank/DDBJ databases">
        <authorList>
            <person name="Zhang X."/>
            <person name="Yuan J."/>
            <person name="Li F."/>
            <person name="Xiang J."/>
        </authorList>
    </citation>
    <scope>NUCLEOTIDE SEQUENCE [LARGE SCALE GENOMIC DNA]</scope>
    <source>
        <tissue evidence="4">Muscle</tissue>
    </source>
</reference>
<evidence type="ECO:0000256" key="2">
    <source>
        <dbReference type="SAM" id="SignalP"/>
    </source>
</evidence>
<protein>
    <submittedName>
        <fullName evidence="4">Putative serine/threonine-protein kinase SBK1</fullName>
    </submittedName>
</protein>
<keyword evidence="2" id="KW-0732">Signal</keyword>
<gene>
    <name evidence="4" type="ORF">C7M84_013663</name>
</gene>
<feature type="region of interest" description="Disordered" evidence="1">
    <location>
        <begin position="50"/>
        <end position="81"/>
    </location>
</feature>
<evidence type="ECO:0000256" key="1">
    <source>
        <dbReference type="SAM" id="MobiDB-lite"/>
    </source>
</evidence>
<dbReference type="OrthoDB" id="6513151at2759"/>
<dbReference type="GO" id="GO:0004674">
    <property type="term" value="F:protein serine/threonine kinase activity"/>
    <property type="evidence" value="ECO:0007669"/>
    <property type="project" value="TreeGrafter"/>
</dbReference>
<keyword evidence="5" id="KW-1185">Reference proteome</keyword>
<dbReference type="PROSITE" id="PS50011">
    <property type="entry name" value="PROTEIN_KINASE_DOM"/>
    <property type="match status" value="1"/>
</dbReference>
<accession>A0A3R7LYU4</accession>
<dbReference type="EMBL" id="QCYY01002706">
    <property type="protein sequence ID" value="ROT68211.1"/>
    <property type="molecule type" value="Genomic_DNA"/>
</dbReference>
<dbReference type="SUPFAM" id="SSF56112">
    <property type="entry name" value="Protein kinase-like (PK-like)"/>
    <property type="match status" value="1"/>
</dbReference>
<dbReference type="PANTHER" id="PTHR24359:SF1">
    <property type="entry name" value="INHIBITOR OF NUCLEAR FACTOR KAPPA-B KINASE EPSILON SUBUNIT HOMOLOG 1-RELATED"/>
    <property type="match status" value="1"/>
</dbReference>
<dbReference type="PANTHER" id="PTHR24359">
    <property type="entry name" value="SERINE/THREONINE-PROTEIN KINASE SBK1"/>
    <property type="match status" value="1"/>
</dbReference>
<feature type="signal peptide" evidence="2">
    <location>
        <begin position="1"/>
        <end position="21"/>
    </location>
</feature>
<dbReference type="Proteomes" id="UP000283509">
    <property type="component" value="Unassembled WGS sequence"/>
</dbReference>
<dbReference type="InterPro" id="IPR011009">
    <property type="entry name" value="Kinase-like_dom_sf"/>
</dbReference>
<dbReference type="PROSITE" id="PS00109">
    <property type="entry name" value="PROTEIN_KINASE_TYR"/>
    <property type="match status" value="1"/>
</dbReference>
<sequence>MIFLPVLCCVASLSIFPKTNTSQGDVEISSKFGIVEVRLFLKRDTMFRSERSAERSGQPRAFRLGRTASPTPSSEMSGLSKSASFHRVKTFELPRLELDRQFSNVKLLAEGWYAKVYSALHHDSDSNVVLKCVQKETTKKKDFFRELHYNYYLSPHPNIVNSFDVAFDTSNSFVFAQELAPYGDLSQFVRKGGLGEVRAKRVAEQIAFALEFVHSKDLVHRDIRLENIFVFDSDLTRVKLGDFGSTQRVGALVKKVNVRVPWAPPEVCQAVYNEGYHAETPLDAWQMGILIFVCLTGSYPWYSADITDRHYNSWVAWLKRKTTKVPRRFKCFTPRLLRLLRRLLEPKPEKRAGVREVYKYVSDPWLIKGMDPVDIAFDESSSEIFVTSTKPMYECAEKKKLVELLRSYGIQTTVDKRETTKRICEWLLTSSSSAQRGMRRYVPQCPHASPSYPPPLLPFPPASVPVADRRQVFVRQDGYVCDTACLSALQDVNLKS</sequence>
<dbReference type="Pfam" id="PF00069">
    <property type="entry name" value="Pkinase"/>
    <property type="match status" value="1"/>
</dbReference>
<organism evidence="4 5">
    <name type="scientific">Penaeus vannamei</name>
    <name type="common">Whiteleg shrimp</name>
    <name type="synonym">Litopenaeus vannamei</name>
    <dbReference type="NCBI Taxonomy" id="6689"/>
    <lineage>
        <taxon>Eukaryota</taxon>
        <taxon>Metazoa</taxon>
        <taxon>Ecdysozoa</taxon>
        <taxon>Arthropoda</taxon>
        <taxon>Crustacea</taxon>
        <taxon>Multicrustacea</taxon>
        <taxon>Malacostraca</taxon>
        <taxon>Eumalacostraca</taxon>
        <taxon>Eucarida</taxon>
        <taxon>Decapoda</taxon>
        <taxon>Dendrobranchiata</taxon>
        <taxon>Penaeoidea</taxon>
        <taxon>Penaeidae</taxon>
        <taxon>Penaeus</taxon>
    </lineage>
</organism>
<evidence type="ECO:0000259" key="3">
    <source>
        <dbReference type="PROSITE" id="PS50011"/>
    </source>
</evidence>
<comment type="caution">
    <text evidence="4">The sequence shown here is derived from an EMBL/GenBank/DDBJ whole genome shotgun (WGS) entry which is preliminary data.</text>
</comment>
<dbReference type="SMART" id="SM00219">
    <property type="entry name" value="TyrKc"/>
    <property type="match status" value="1"/>
</dbReference>
<evidence type="ECO:0000313" key="4">
    <source>
        <dbReference type="EMBL" id="ROT68211.1"/>
    </source>
</evidence>
<feature type="chain" id="PRO_5018690565" evidence="2">
    <location>
        <begin position="22"/>
        <end position="496"/>
    </location>
</feature>
<dbReference type="InterPro" id="IPR000719">
    <property type="entry name" value="Prot_kinase_dom"/>
</dbReference>
<evidence type="ECO:0000313" key="5">
    <source>
        <dbReference type="Proteomes" id="UP000283509"/>
    </source>
</evidence>
<dbReference type="GO" id="GO:0004713">
    <property type="term" value="F:protein tyrosine kinase activity"/>
    <property type="evidence" value="ECO:0007669"/>
    <property type="project" value="InterPro"/>
</dbReference>
<proteinExistence type="predicted"/>
<keyword evidence="4" id="KW-0418">Kinase</keyword>
<reference evidence="4 5" key="2">
    <citation type="submission" date="2019-01" db="EMBL/GenBank/DDBJ databases">
        <title>The decoding of complex shrimp genome reveals the adaptation for benthos swimmer, frequently molting mechanism and breeding impact on genome.</title>
        <authorList>
            <person name="Sun Y."/>
            <person name="Gao Y."/>
            <person name="Yu Y."/>
        </authorList>
    </citation>
    <scope>NUCLEOTIDE SEQUENCE [LARGE SCALE GENOMIC DNA]</scope>
    <source>
        <tissue evidence="4">Muscle</tissue>
    </source>
</reference>
<dbReference type="AlphaFoldDB" id="A0A3R7LYU4"/>
<dbReference type="GO" id="GO:0005524">
    <property type="term" value="F:ATP binding"/>
    <property type="evidence" value="ECO:0007669"/>
    <property type="project" value="InterPro"/>
</dbReference>